<reference evidence="3" key="1">
    <citation type="submission" date="2010-08" db="EMBL/GenBank/DDBJ databases">
        <authorList>
            <consortium name="Caenorhabditis japonica Sequencing Consortium"/>
            <person name="Wilson R.K."/>
        </authorList>
    </citation>
    <scope>NUCLEOTIDE SEQUENCE [LARGE SCALE GENOMIC DNA]</scope>
    <source>
        <strain evidence="3">DF5081</strain>
    </source>
</reference>
<name>A0A8R1J0U4_CAEJA</name>
<proteinExistence type="predicted"/>
<reference evidence="2" key="2">
    <citation type="submission" date="2022-06" db="UniProtKB">
        <authorList>
            <consortium name="EnsemblMetazoa"/>
        </authorList>
    </citation>
    <scope>IDENTIFICATION</scope>
    <source>
        <strain evidence="2">DF5081</strain>
    </source>
</reference>
<keyword evidence="3" id="KW-1185">Reference proteome</keyword>
<feature type="compositionally biased region" description="Acidic residues" evidence="1">
    <location>
        <begin position="55"/>
        <end position="68"/>
    </location>
</feature>
<evidence type="ECO:0000256" key="1">
    <source>
        <dbReference type="SAM" id="MobiDB-lite"/>
    </source>
</evidence>
<accession>A0A8R1J0U4</accession>
<dbReference type="EnsemblMetazoa" id="CJA42265.1">
    <property type="protein sequence ID" value="CJA42265.1"/>
    <property type="gene ID" value="WBGene00218113"/>
</dbReference>
<feature type="compositionally biased region" description="Low complexity" evidence="1">
    <location>
        <begin position="78"/>
        <end position="87"/>
    </location>
</feature>
<dbReference type="AlphaFoldDB" id="A0A8R1J0U4"/>
<evidence type="ECO:0000313" key="2">
    <source>
        <dbReference type="EnsemblMetazoa" id="CJA42265.1"/>
    </source>
</evidence>
<dbReference type="Proteomes" id="UP000005237">
    <property type="component" value="Unassembled WGS sequence"/>
</dbReference>
<evidence type="ECO:0000313" key="3">
    <source>
        <dbReference type="Proteomes" id="UP000005237"/>
    </source>
</evidence>
<protein>
    <submittedName>
        <fullName evidence="2">Uncharacterized protein</fullName>
    </submittedName>
</protein>
<organism evidence="2 3">
    <name type="scientific">Caenorhabditis japonica</name>
    <dbReference type="NCBI Taxonomy" id="281687"/>
    <lineage>
        <taxon>Eukaryota</taxon>
        <taxon>Metazoa</taxon>
        <taxon>Ecdysozoa</taxon>
        <taxon>Nematoda</taxon>
        <taxon>Chromadorea</taxon>
        <taxon>Rhabditida</taxon>
        <taxon>Rhabditina</taxon>
        <taxon>Rhabditomorpha</taxon>
        <taxon>Rhabditoidea</taxon>
        <taxon>Rhabditidae</taxon>
        <taxon>Peloderinae</taxon>
        <taxon>Caenorhabditis</taxon>
    </lineage>
</organism>
<sequence>MGEPTDKQAIGMSPENPIDETALEPTDAGHENQQPQPNDQQDHNGEMVQQVVIDSSDDEENIDQEAEETASRAKSPMTTEESAETATAEALGEILGKYL</sequence>
<feature type="region of interest" description="Disordered" evidence="1">
    <location>
        <begin position="1"/>
        <end position="87"/>
    </location>
</feature>